<dbReference type="PANTHER" id="PTHR32134">
    <property type="entry name" value="FNIP REPEAT-CONTAINING PROTEIN"/>
    <property type="match status" value="1"/>
</dbReference>
<dbReference type="InterPro" id="IPR008615">
    <property type="entry name" value="FNIP"/>
</dbReference>
<dbReference type="AlphaFoldDB" id="A0A6C0D8P0"/>
<evidence type="ECO:0000313" key="1">
    <source>
        <dbReference type="EMBL" id="QHT13426.1"/>
    </source>
</evidence>
<dbReference type="EMBL" id="MN739568">
    <property type="protein sequence ID" value="QHT13426.1"/>
    <property type="molecule type" value="Genomic_DNA"/>
</dbReference>
<organism evidence="1">
    <name type="scientific">viral metagenome</name>
    <dbReference type="NCBI Taxonomy" id="1070528"/>
    <lineage>
        <taxon>unclassified sequences</taxon>
        <taxon>metagenomes</taxon>
        <taxon>organismal metagenomes</taxon>
    </lineage>
</organism>
<dbReference type="Gene3D" id="3.80.10.10">
    <property type="entry name" value="Ribonuclease Inhibitor"/>
    <property type="match status" value="1"/>
</dbReference>
<accession>A0A6C0D8P0</accession>
<protein>
    <recommendedName>
        <fullName evidence="2">FNIP repeat-containing protein</fullName>
    </recommendedName>
</protein>
<name>A0A6C0D8P0_9ZZZZ</name>
<proteinExistence type="predicted"/>
<evidence type="ECO:0008006" key="2">
    <source>
        <dbReference type="Google" id="ProtNLM"/>
    </source>
</evidence>
<dbReference type="Pfam" id="PF05725">
    <property type="entry name" value="FNIP"/>
    <property type="match status" value="1"/>
</dbReference>
<sequence>MMNNLILYSDVLRFKDILNDPIELDKSPDLKWAMEKVHKVVFGDRFNNTFELTPNIIEVSFGTKFDQPITDKTFYSSVKIVTFGENFNQPIDILEDSNIECLIFDGFYKGKITKYPKNLKRLVINNGLMYKLENIPVLESLNINGNYNFPLNLKEGLKEISITDSNFNQSIDNLPDSITTIQIVSGDFNYDIQKLPKNLKNLVIYSDYDGRIYQLPDNIEYLSLLVDDDVLEECSFTEKSRLKYISYNWFTEDMFNRLPDSITTAKITCGGVTKINKFPKNLKYIELSHDFDDDLCNFPDYITTIVYPFDSGSKIKSFTKVPKSLKKIYLPRSYNGNLSELPDTVEEIIFDSYCNCNINSLVLPKQLKSLTLPKKRIAVCDDIEPPAKRIINI</sequence>
<dbReference type="SUPFAM" id="SSF52047">
    <property type="entry name" value="RNI-like"/>
    <property type="match status" value="1"/>
</dbReference>
<dbReference type="PANTHER" id="PTHR32134:SF169">
    <property type="entry name" value="FNIP REPEAT-CONTAINING PROTEIN-RELATED"/>
    <property type="match status" value="1"/>
</dbReference>
<reference evidence="1" key="1">
    <citation type="journal article" date="2020" name="Nature">
        <title>Giant virus diversity and host interactions through global metagenomics.</title>
        <authorList>
            <person name="Schulz F."/>
            <person name="Roux S."/>
            <person name="Paez-Espino D."/>
            <person name="Jungbluth S."/>
            <person name="Walsh D.A."/>
            <person name="Denef V.J."/>
            <person name="McMahon K.D."/>
            <person name="Konstantinidis K.T."/>
            <person name="Eloe-Fadrosh E.A."/>
            <person name="Kyrpides N.C."/>
            <person name="Woyke T."/>
        </authorList>
    </citation>
    <scope>NUCLEOTIDE SEQUENCE</scope>
    <source>
        <strain evidence="1">GVMAG-M-3300023174-131</strain>
    </source>
</reference>
<dbReference type="InterPro" id="IPR032675">
    <property type="entry name" value="LRR_dom_sf"/>
</dbReference>
<dbReference type="InterPro" id="IPR051251">
    <property type="entry name" value="STK_FNIP-Repeat"/>
</dbReference>